<keyword evidence="3" id="KW-0560">Oxidoreductase</keyword>
<keyword evidence="5" id="KW-1185">Reference proteome</keyword>
<name>A0A917D650_9NOCA</name>
<keyword evidence="2" id="KW-0169">Cobalamin biosynthesis</keyword>
<evidence type="ECO:0000256" key="1">
    <source>
        <dbReference type="ARBA" id="ARBA00004953"/>
    </source>
</evidence>
<comment type="pathway">
    <text evidence="1">Cofactor biosynthesis; adenosylcobalamin biosynthesis.</text>
</comment>
<dbReference type="EMBL" id="BMCU01000002">
    <property type="protein sequence ID" value="GGG10273.1"/>
    <property type="molecule type" value="Genomic_DNA"/>
</dbReference>
<dbReference type="PANTHER" id="PTHR36925:SF1">
    <property type="entry name" value="COBALT-PRECORRIN-6A REDUCTASE"/>
    <property type="match status" value="1"/>
</dbReference>
<dbReference type="NCBIfam" id="TIGR00715">
    <property type="entry name" value="precor6x_red"/>
    <property type="match status" value="1"/>
</dbReference>
<dbReference type="PANTHER" id="PTHR36925">
    <property type="entry name" value="COBALT-PRECORRIN-6A REDUCTASE"/>
    <property type="match status" value="1"/>
</dbReference>
<reference evidence="4" key="1">
    <citation type="journal article" date="2014" name="Int. J. Syst. Evol. Microbiol.">
        <title>Complete genome sequence of Corynebacterium casei LMG S-19264T (=DSM 44701T), isolated from a smear-ripened cheese.</title>
        <authorList>
            <consortium name="US DOE Joint Genome Institute (JGI-PGF)"/>
            <person name="Walter F."/>
            <person name="Albersmeier A."/>
            <person name="Kalinowski J."/>
            <person name="Ruckert C."/>
        </authorList>
    </citation>
    <scope>NUCLEOTIDE SEQUENCE</scope>
    <source>
        <strain evidence="4">CCM 7905</strain>
    </source>
</reference>
<dbReference type="Proteomes" id="UP000654257">
    <property type="component" value="Unassembled WGS sequence"/>
</dbReference>
<evidence type="ECO:0000313" key="4">
    <source>
        <dbReference type="EMBL" id="GGG10273.1"/>
    </source>
</evidence>
<gene>
    <name evidence="4" type="ORF">GCM10007304_25520</name>
</gene>
<dbReference type="GO" id="GO:0016994">
    <property type="term" value="F:precorrin-6A reductase activity"/>
    <property type="evidence" value="ECO:0007669"/>
    <property type="project" value="InterPro"/>
</dbReference>
<organism evidence="4 5">
    <name type="scientific">Rhodococcoides trifolii</name>
    <dbReference type="NCBI Taxonomy" id="908250"/>
    <lineage>
        <taxon>Bacteria</taxon>
        <taxon>Bacillati</taxon>
        <taxon>Actinomycetota</taxon>
        <taxon>Actinomycetes</taxon>
        <taxon>Mycobacteriales</taxon>
        <taxon>Nocardiaceae</taxon>
        <taxon>Rhodococcoides</taxon>
    </lineage>
</organism>
<evidence type="ECO:0000256" key="3">
    <source>
        <dbReference type="ARBA" id="ARBA00023002"/>
    </source>
</evidence>
<dbReference type="InterPro" id="IPR003723">
    <property type="entry name" value="Precorrin-6x_reduct"/>
</dbReference>
<dbReference type="AlphaFoldDB" id="A0A917D650"/>
<protein>
    <submittedName>
        <fullName evidence="4">Precorrin-6A reductase</fullName>
    </submittedName>
</protein>
<proteinExistence type="predicted"/>
<comment type="caution">
    <text evidence="4">The sequence shown here is derived from an EMBL/GenBank/DDBJ whole genome shotgun (WGS) entry which is preliminary data.</text>
</comment>
<dbReference type="Pfam" id="PF02571">
    <property type="entry name" value="CbiJ"/>
    <property type="match status" value="1"/>
</dbReference>
<sequence>MTPPRRILLLGGTGEARRLAELLDKKPEFEVVYSLAGRVENPVVPTGTVRSGGFGGVIGLRHWMSDNHIDEVVDATHPFAATISDHAVSACKDTDIPLTVLRRPPWLPVPGDRWQNVPTMDAAALALDALPDPSTVFLTTGRQDVETFAGIARHRFVIRAIDPPTGPTPASSTVVLARGPFDLDDELDLMRRQSVDILVTKNSGGDMTYAKLVAARRRNIPVIVVERPPSIPTTEFVTATAVLNHLMRTDAT</sequence>
<dbReference type="PROSITE" id="PS51014">
    <property type="entry name" value="COBK_CBIJ"/>
    <property type="match status" value="1"/>
</dbReference>
<accession>A0A917D650</accession>
<evidence type="ECO:0000256" key="2">
    <source>
        <dbReference type="ARBA" id="ARBA00022573"/>
    </source>
</evidence>
<dbReference type="NCBIfam" id="NF005968">
    <property type="entry name" value="PRK08057.1-2"/>
    <property type="match status" value="1"/>
</dbReference>
<evidence type="ECO:0000313" key="5">
    <source>
        <dbReference type="Proteomes" id="UP000654257"/>
    </source>
</evidence>
<dbReference type="GO" id="GO:0009236">
    <property type="term" value="P:cobalamin biosynthetic process"/>
    <property type="evidence" value="ECO:0007669"/>
    <property type="project" value="UniProtKB-KW"/>
</dbReference>
<reference evidence="4" key="2">
    <citation type="submission" date="2020-09" db="EMBL/GenBank/DDBJ databases">
        <authorList>
            <person name="Sun Q."/>
            <person name="Sedlacek I."/>
        </authorList>
    </citation>
    <scope>NUCLEOTIDE SEQUENCE</scope>
    <source>
        <strain evidence="4">CCM 7905</strain>
    </source>
</reference>
<dbReference type="RefSeq" id="WP_188545116.1">
    <property type="nucleotide sequence ID" value="NZ_BMCU01000002.1"/>
</dbReference>